<comment type="caution">
    <text evidence="1">The sequence shown here is derived from an EMBL/GenBank/DDBJ whole genome shotgun (WGS) entry which is preliminary data.</text>
</comment>
<accession>A0ABR9VVE1</accession>
<keyword evidence="2" id="KW-1185">Reference proteome</keyword>
<dbReference type="EMBL" id="JADEVV010000058">
    <property type="protein sequence ID" value="MBE9255313.1"/>
    <property type="molecule type" value="Genomic_DNA"/>
</dbReference>
<reference evidence="1 2" key="1">
    <citation type="submission" date="2020-10" db="EMBL/GenBank/DDBJ databases">
        <authorList>
            <person name="Castelo-Branco R."/>
            <person name="Eusebio N."/>
            <person name="Adriana R."/>
            <person name="Vieira A."/>
            <person name="Brugerolle De Fraissinette N."/>
            <person name="Rezende De Castro R."/>
            <person name="Schneider M.P."/>
            <person name="Vasconcelos V."/>
            <person name="Leao P.N."/>
        </authorList>
    </citation>
    <scope>NUCLEOTIDE SEQUENCE [LARGE SCALE GENOMIC DNA]</scope>
    <source>
        <strain evidence="1 2">LEGE 00031</strain>
    </source>
</reference>
<sequence length="551" mass="61647">MDSAPEITIQALPAGGSVTFHLPHSPPALRSSPVLNLFTLSPLANNFSLQKLLQHRLRWAVVVIVFLPLVFVGCTTRRPTTVTLSSGSNLSAYARIGQQIQESAATVDLVVEDEKNSQGSQQNLQRLLDGEVDFALVQLDVASEAMKAGDVAAVAILTEEYAHIVGRKNDNVNTLRDLEGKKVSIGPPGSGINFTATRLFDSTSLTIQPYTQSALGLGLQSFTAPDSPLDALVYVGPLKASDDVREQLTIVRDVNFVPLSESFINYLTLQFPESYRKAYIPQGTYRALPPFPSEDVLTISTGGALLTRPNVGREKVALMTWAIFANSRQFASFYPKLATENGSVNLYEGLLYIHPAAIRTYREGDPRIAWLRYLQDNKPLQAASIMLLSTTTIGFLIRGWRKRKTEKFLVGHRQAIADLGTTARENPQEALREIESLKQSYRLMLIEGNLAPDLYQQIEGMNEVFIEQCRMEINRQQDKDLTKIIGGLTEVQQWQGHNTPWMTEHLRQCQEIYREMLLKGHLDFPTYLNLYQMQLLLDILTSRPQPTMERV</sequence>
<evidence type="ECO:0000313" key="2">
    <source>
        <dbReference type="Proteomes" id="UP000658720"/>
    </source>
</evidence>
<dbReference type="Proteomes" id="UP000658720">
    <property type="component" value="Unassembled WGS sequence"/>
</dbReference>
<protein>
    <submittedName>
        <fullName evidence="1">TAXI family TRAP transporter solute-binding subunit</fullName>
    </submittedName>
</protein>
<dbReference type="PANTHER" id="PTHR42941">
    <property type="entry name" value="SLL1037 PROTEIN"/>
    <property type="match status" value="1"/>
</dbReference>
<name>A0ABR9VVE1_9SYNC</name>
<dbReference type="NCBIfam" id="TIGR02122">
    <property type="entry name" value="TRAP_TAXI"/>
    <property type="match status" value="1"/>
</dbReference>
<dbReference type="Pfam" id="PF16868">
    <property type="entry name" value="NMT1_3"/>
    <property type="match status" value="1"/>
</dbReference>
<dbReference type="SUPFAM" id="SSF53850">
    <property type="entry name" value="Periplasmic binding protein-like II"/>
    <property type="match status" value="1"/>
</dbReference>
<dbReference type="InterPro" id="IPR011852">
    <property type="entry name" value="TRAP_TAXI"/>
</dbReference>
<organism evidence="1 2">
    <name type="scientific">Synechocystis salina LEGE 00031</name>
    <dbReference type="NCBI Taxonomy" id="1828736"/>
    <lineage>
        <taxon>Bacteria</taxon>
        <taxon>Bacillati</taxon>
        <taxon>Cyanobacteriota</taxon>
        <taxon>Cyanophyceae</taxon>
        <taxon>Synechococcales</taxon>
        <taxon>Merismopediaceae</taxon>
        <taxon>Synechocystis</taxon>
    </lineage>
</organism>
<dbReference type="Gene3D" id="3.40.190.10">
    <property type="entry name" value="Periplasmic binding protein-like II"/>
    <property type="match status" value="2"/>
</dbReference>
<gene>
    <name evidence="1" type="ORF">IQ217_16015</name>
</gene>
<dbReference type="PANTHER" id="PTHR42941:SF1">
    <property type="entry name" value="SLL1037 PROTEIN"/>
    <property type="match status" value="1"/>
</dbReference>
<evidence type="ECO:0000313" key="1">
    <source>
        <dbReference type="EMBL" id="MBE9255313.1"/>
    </source>
</evidence>
<proteinExistence type="predicted"/>